<comment type="caution">
    <text evidence="3">The sequence shown here is derived from an EMBL/GenBank/DDBJ whole genome shotgun (WGS) entry which is preliminary data.</text>
</comment>
<dbReference type="PIRSF" id="PIRSF006815">
    <property type="entry name" value="GcvPA"/>
    <property type="match status" value="1"/>
</dbReference>
<dbReference type="SUPFAM" id="SSF53383">
    <property type="entry name" value="PLP-dependent transferases"/>
    <property type="match status" value="1"/>
</dbReference>
<dbReference type="Pfam" id="PF02347">
    <property type="entry name" value="GDC-P"/>
    <property type="match status" value="1"/>
</dbReference>
<dbReference type="PANTHER" id="PTHR42806">
    <property type="entry name" value="GLYCINE CLEAVAGE SYSTEM P-PROTEIN"/>
    <property type="match status" value="1"/>
</dbReference>
<feature type="domain" description="Glycine cleavage system P-protein N-terminal" evidence="2">
    <location>
        <begin position="26"/>
        <end position="461"/>
    </location>
</feature>
<dbReference type="GO" id="GO:0004375">
    <property type="term" value="F:glycine dehydrogenase (decarboxylating) activity"/>
    <property type="evidence" value="ECO:0007669"/>
    <property type="project" value="UniProtKB-EC"/>
</dbReference>
<dbReference type="InterPro" id="IPR049315">
    <property type="entry name" value="GDC-P_N"/>
</dbReference>
<reference evidence="3" key="1">
    <citation type="journal article" date="2020" name="mSystems">
        <title>Genome- and Community-Level Interaction Insights into Carbon Utilization and Element Cycling Functions of Hydrothermarchaeota in Hydrothermal Sediment.</title>
        <authorList>
            <person name="Zhou Z."/>
            <person name="Liu Y."/>
            <person name="Xu W."/>
            <person name="Pan J."/>
            <person name="Luo Z.H."/>
            <person name="Li M."/>
        </authorList>
    </citation>
    <scope>NUCLEOTIDE SEQUENCE [LARGE SCALE GENOMIC DNA]</scope>
    <source>
        <strain evidence="3">SpSt-1038</strain>
    </source>
</reference>
<dbReference type="PANTHER" id="PTHR42806:SF1">
    <property type="entry name" value="GLYCINE DEHYDROGENASE (DECARBOXYLATING)"/>
    <property type="match status" value="1"/>
</dbReference>
<accession>A0A7J3UYE7</accession>
<dbReference type="InterPro" id="IPR015422">
    <property type="entry name" value="PyrdxlP-dep_Trfase_small"/>
</dbReference>
<dbReference type="GO" id="GO:0009116">
    <property type="term" value="P:nucleoside metabolic process"/>
    <property type="evidence" value="ECO:0007669"/>
    <property type="project" value="InterPro"/>
</dbReference>
<dbReference type="InterPro" id="IPR015424">
    <property type="entry name" value="PyrdxlP-dep_Trfase"/>
</dbReference>
<dbReference type="EMBL" id="DRVT01000018">
    <property type="protein sequence ID" value="HHI48896.1"/>
    <property type="molecule type" value="Genomic_DNA"/>
</dbReference>
<name>A0A7J3UYE7_9CREN</name>
<dbReference type="EC" id="1.4.4.2" evidence="3"/>
<dbReference type="NCBIfam" id="NF001696">
    <property type="entry name" value="PRK00451.1"/>
    <property type="match status" value="1"/>
</dbReference>
<keyword evidence="1 3" id="KW-0560">Oxidoreductase</keyword>
<dbReference type="Gene3D" id="3.90.1150.10">
    <property type="entry name" value="Aspartate Aminotransferase, domain 1"/>
    <property type="match status" value="1"/>
</dbReference>
<organism evidence="3">
    <name type="scientific">Candidatus Methanosuratincola petrocarbonis</name>
    <name type="common">ex Vanwonterghem et al. 2016</name>
    <dbReference type="NCBI Taxonomy" id="1867261"/>
    <lineage>
        <taxon>Archaea</taxon>
        <taxon>Thermoproteota</taxon>
        <taxon>Methanosuratincolia</taxon>
        <taxon>Candidatus Methanomethylicales</taxon>
        <taxon>Candidatus Methanomethylicaceae</taxon>
        <taxon>Candidatus Methanosuratincola (ex Vanwonterghem et al. 2016)</taxon>
    </lineage>
</organism>
<proteinExistence type="predicted"/>
<sequence>MTSQCKINYHTSSNIKIGVFTTEWHQYIPNASLDLGLMLQITGISSIEELFSDLPASAIGVELNDEPLDEAAVKSRVVGELSKNRVYGRKCFIGGGPWFHIVPSVVKHLISRGEFLTSYTPYQPEISQGMLQTLFEYQSLVCELYGMDVANSSLYDLPTAIGEAILLSCRVTRRKKALVPASLPRERISVISNYLEPHGIDLVKVSYDGSGKLERSDLFGKIDETAASVYVENPSFFGTIDKDIEEVTEAAHRKGCLAIVGADPISLGMIKPPGEYGADIAVGEGQPLGSAPGFGGNSLGIMACRLESSLIRQMPGRIVGMTRAFEGGERGFVLALSTREQHIRREKATSNICTNEGLLAAAAAIYLSLLGKQGLRELARGIFARTDYALHALKKAGFAPRFSGIHFRDFAIATEDPRKINSRLAGSGLSGGRDLRQDFGLSALLFAVTEVHTKEDIDGLARAMGEGANGK</sequence>
<dbReference type="AlphaFoldDB" id="A0A7J3UYE7"/>
<evidence type="ECO:0000259" key="2">
    <source>
        <dbReference type="Pfam" id="PF02347"/>
    </source>
</evidence>
<protein>
    <submittedName>
        <fullName evidence="3">Aminomethyl-transferring glycine dehydrogenase subunit GcvPA</fullName>
        <ecNumber evidence="3">1.4.4.2</ecNumber>
    </submittedName>
</protein>
<dbReference type="InterPro" id="IPR023010">
    <property type="entry name" value="GcvPA"/>
</dbReference>
<evidence type="ECO:0000256" key="1">
    <source>
        <dbReference type="ARBA" id="ARBA00023002"/>
    </source>
</evidence>
<gene>
    <name evidence="3" type="ORF">ENL91_01845</name>
</gene>
<dbReference type="Gene3D" id="3.40.640.10">
    <property type="entry name" value="Type I PLP-dependent aspartate aminotransferase-like (Major domain)"/>
    <property type="match status" value="1"/>
</dbReference>
<dbReference type="InterPro" id="IPR015421">
    <property type="entry name" value="PyrdxlP-dep_Trfase_major"/>
</dbReference>
<evidence type="ECO:0000313" key="3">
    <source>
        <dbReference type="EMBL" id="HHI48896.1"/>
    </source>
</evidence>